<sequence>MEVLVFKTNLRFKKQISAVTPHINNLQGITRWNVDLDDKDKILRIESADLCPRTVETTLQQAGYYCEELP</sequence>
<keyword evidence="2" id="KW-1185">Reference proteome</keyword>
<evidence type="ECO:0000313" key="2">
    <source>
        <dbReference type="Proteomes" id="UP000306918"/>
    </source>
</evidence>
<proteinExistence type="predicted"/>
<protein>
    <recommendedName>
        <fullName evidence="3">Heavy-metal-associated domain-containing protein</fullName>
    </recommendedName>
</protein>
<evidence type="ECO:0008006" key="3">
    <source>
        <dbReference type="Google" id="ProtNLM"/>
    </source>
</evidence>
<dbReference type="EMBL" id="STFF01000001">
    <property type="protein sequence ID" value="THU41568.1"/>
    <property type="molecule type" value="Genomic_DNA"/>
</dbReference>
<comment type="caution">
    <text evidence="1">The sequence shown here is derived from an EMBL/GenBank/DDBJ whole genome shotgun (WGS) entry which is preliminary data.</text>
</comment>
<reference evidence="1 2" key="1">
    <citation type="submission" date="2019-04" db="EMBL/GenBank/DDBJ databases">
        <title>Niastella caeni sp. nov., isolated from activated sludge.</title>
        <authorList>
            <person name="Sheng M."/>
        </authorList>
    </citation>
    <scope>NUCLEOTIDE SEQUENCE [LARGE SCALE GENOMIC DNA]</scope>
    <source>
        <strain evidence="1 2">HX-2-15</strain>
    </source>
</reference>
<dbReference type="AlphaFoldDB" id="A0A4S8I0B8"/>
<dbReference type="RefSeq" id="WP_136576057.1">
    <property type="nucleotide sequence ID" value="NZ_STFF01000001.1"/>
</dbReference>
<accession>A0A4S8I0B8</accession>
<name>A0A4S8I0B8_9BACT</name>
<dbReference type="OrthoDB" id="1036397at2"/>
<organism evidence="1 2">
    <name type="scientific">Niastella caeni</name>
    <dbReference type="NCBI Taxonomy" id="2569763"/>
    <lineage>
        <taxon>Bacteria</taxon>
        <taxon>Pseudomonadati</taxon>
        <taxon>Bacteroidota</taxon>
        <taxon>Chitinophagia</taxon>
        <taxon>Chitinophagales</taxon>
        <taxon>Chitinophagaceae</taxon>
        <taxon>Niastella</taxon>
    </lineage>
</organism>
<gene>
    <name evidence="1" type="ORF">FAM09_05580</name>
</gene>
<dbReference type="Proteomes" id="UP000306918">
    <property type="component" value="Unassembled WGS sequence"/>
</dbReference>
<evidence type="ECO:0000313" key="1">
    <source>
        <dbReference type="EMBL" id="THU41568.1"/>
    </source>
</evidence>